<name>A0ABW0UXI2_9ACTN</name>
<sequence length="65" mass="7253">MSDTQPETKRRPTAREVLSDMSERILATRYAGQVRPVVIERALMPTAAADDRRTRTASQRAGGRP</sequence>
<reference evidence="3" key="1">
    <citation type="journal article" date="2019" name="Int. J. Syst. Evol. Microbiol.">
        <title>The Global Catalogue of Microorganisms (GCM) 10K type strain sequencing project: providing services to taxonomists for standard genome sequencing and annotation.</title>
        <authorList>
            <consortium name="The Broad Institute Genomics Platform"/>
            <consortium name="The Broad Institute Genome Sequencing Center for Infectious Disease"/>
            <person name="Wu L."/>
            <person name="Ma J."/>
        </authorList>
    </citation>
    <scope>NUCLEOTIDE SEQUENCE [LARGE SCALE GENOMIC DNA]</scope>
    <source>
        <strain evidence="3">CGMCC 4.7248</strain>
    </source>
</reference>
<dbReference type="Proteomes" id="UP001596154">
    <property type="component" value="Unassembled WGS sequence"/>
</dbReference>
<protein>
    <submittedName>
        <fullName evidence="2">Uncharacterized protein</fullName>
    </submittedName>
</protein>
<dbReference type="EMBL" id="JBHSNY010000013">
    <property type="protein sequence ID" value="MFC5638338.1"/>
    <property type="molecule type" value="Genomic_DNA"/>
</dbReference>
<evidence type="ECO:0000313" key="2">
    <source>
        <dbReference type="EMBL" id="MFC5638338.1"/>
    </source>
</evidence>
<feature type="region of interest" description="Disordered" evidence="1">
    <location>
        <begin position="46"/>
        <end position="65"/>
    </location>
</feature>
<proteinExistence type="predicted"/>
<dbReference type="RefSeq" id="WP_381029035.1">
    <property type="nucleotide sequence ID" value="NZ_JBHSNY010000013.1"/>
</dbReference>
<organism evidence="2 3">
    <name type="scientific">Streptomyces bullii</name>
    <dbReference type="NCBI Taxonomy" id="349910"/>
    <lineage>
        <taxon>Bacteria</taxon>
        <taxon>Bacillati</taxon>
        <taxon>Actinomycetota</taxon>
        <taxon>Actinomycetes</taxon>
        <taxon>Kitasatosporales</taxon>
        <taxon>Streptomycetaceae</taxon>
        <taxon>Streptomyces</taxon>
    </lineage>
</organism>
<accession>A0ABW0UXI2</accession>
<keyword evidence="3" id="KW-1185">Reference proteome</keyword>
<gene>
    <name evidence="2" type="ORF">ACFPZJ_32165</name>
</gene>
<evidence type="ECO:0000313" key="3">
    <source>
        <dbReference type="Proteomes" id="UP001596154"/>
    </source>
</evidence>
<comment type="caution">
    <text evidence="2">The sequence shown here is derived from an EMBL/GenBank/DDBJ whole genome shotgun (WGS) entry which is preliminary data.</text>
</comment>
<evidence type="ECO:0000256" key="1">
    <source>
        <dbReference type="SAM" id="MobiDB-lite"/>
    </source>
</evidence>